<sequence length="97" mass="10400">MTREPLPPARRLIACDGCPDHYPEGDLHVCGPPPGLAGVDLEARLTLRQWSQEDCARCGKDLGGAAQTQPLGPVFDRVRQPHMLRACAPDCGEGGRA</sequence>
<dbReference type="RefSeq" id="WP_311632932.1">
    <property type="nucleotide sequence ID" value="NZ_JAVREN010000051.1"/>
</dbReference>
<gene>
    <name evidence="1" type="ORF">RM780_23830</name>
</gene>
<comment type="caution">
    <text evidence="1">The sequence shown here is derived from an EMBL/GenBank/DDBJ whole genome shotgun (WGS) entry which is preliminary data.</text>
</comment>
<keyword evidence="2" id="KW-1185">Reference proteome</keyword>
<proteinExistence type="predicted"/>
<name>A0ABU2LEP9_9ACTN</name>
<accession>A0ABU2LEP9</accession>
<evidence type="ECO:0000313" key="1">
    <source>
        <dbReference type="EMBL" id="MDT0309960.1"/>
    </source>
</evidence>
<protein>
    <submittedName>
        <fullName evidence="1">Uncharacterized protein</fullName>
    </submittedName>
</protein>
<organism evidence="1 2">
    <name type="scientific">Streptomyces boetiae</name>
    <dbReference type="NCBI Taxonomy" id="3075541"/>
    <lineage>
        <taxon>Bacteria</taxon>
        <taxon>Bacillati</taxon>
        <taxon>Actinomycetota</taxon>
        <taxon>Actinomycetes</taxon>
        <taxon>Kitasatosporales</taxon>
        <taxon>Streptomycetaceae</taxon>
        <taxon>Streptomyces</taxon>
    </lineage>
</organism>
<reference evidence="2" key="1">
    <citation type="submission" date="2023-07" db="EMBL/GenBank/DDBJ databases">
        <title>30 novel species of actinomycetes from the DSMZ collection.</title>
        <authorList>
            <person name="Nouioui I."/>
        </authorList>
    </citation>
    <scope>NUCLEOTIDE SEQUENCE [LARGE SCALE GENOMIC DNA]</scope>
    <source>
        <strain evidence="2">DSM 44917</strain>
    </source>
</reference>
<evidence type="ECO:0000313" key="2">
    <source>
        <dbReference type="Proteomes" id="UP001183388"/>
    </source>
</evidence>
<dbReference type="EMBL" id="JAVREN010000051">
    <property type="protein sequence ID" value="MDT0309960.1"/>
    <property type="molecule type" value="Genomic_DNA"/>
</dbReference>
<dbReference type="Proteomes" id="UP001183388">
    <property type="component" value="Unassembled WGS sequence"/>
</dbReference>